<dbReference type="WormBase" id="C06B3.16">
    <property type="protein sequence ID" value="CE43737"/>
    <property type="gene ID" value="WBGene00189947"/>
</dbReference>
<dbReference type="OrthoDB" id="5804351at2759"/>
<proteinExistence type="predicted"/>
<dbReference type="AGR" id="WB:WBGene00189947"/>
<keyword evidence="2" id="KW-1185">Reference proteome</keyword>
<dbReference type="PaxDb" id="6239-C06B3.16"/>
<sequence length="74" mass="8646">MFSIYNNEQSKRMKNFYPKGFKLDLCSIPLMMTAEHERINLGYCGNTCCYVKAQLLELILRRKCQSNVAYGRSI</sequence>
<name>C4ALD7_CAEEL</name>
<dbReference type="HOGENOM" id="CLU_2690078_0_0_1"/>
<dbReference type="Proteomes" id="UP000001940">
    <property type="component" value="Chromosome V"/>
</dbReference>
<dbReference type="GeneID" id="13216349"/>
<dbReference type="InParanoid" id="C4ALD7"/>
<protein>
    <submittedName>
        <fullName evidence="1">Uncharacterized protein</fullName>
    </submittedName>
</protein>
<dbReference type="RefSeq" id="NP_001256549.1">
    <property type="nucleotide sequence ID" value="NM_001269620.3"/>
</dbReference>
<dbReference type="AlphaFoldDB" id="C4ALD7"/>
<evidence type="ECO:0000313" key="1">
    <source>
        <dbReference type="EMBL" id="CAY39356.1"/>
    </source>
</evidence>
<accession>C4ALD7</accession>
<reference evidence="1 2" key="1">
    <citation type="journal article" date="1998" name="Science">
        <title>Genome sequence of the nematode C. elegans: a platform for investigating biology.</title>
        <authorList>
            <consortium name="The C. elegans sequencing consortium"/>
            <person name="Sulson J.E."/>
            <person name="Waterston R."/>
        </authorList>
    </citation>
    <scope>NUCLEOTIDE SEQUENCE [LARGE SCALE GENOMIC DNA]</scope>
    <source>
        <strain evidence="1 2">Bristol N2</strain>
    </source>
</reference>
<evidence type="ECO:0000313" key="2">
    <source>
        <dbReference type="Proteomes" id="UP000001940"/>
    </source>
</evidence>
<dbReference type="EMBL" id="BX284605">
    <property type="protein sequence ID" value="CAY39356.1"/>
    <property type="molecule type" value="Genomic_DNA"/>
</dbReference>
<dbReference type="Bgee" id="WBGene00189947">
    <property type="expression patterns" value="Expressed in larva and 1 other cell type or tissue"/>
</dbReference>
<dbReference type="KEGG" id="cel:CELE_C06B3.16"/>
<evidence type="ECO:0000313" key="3">
    <source>
        <dbReference type="WormBase" id="C06B3.16"/>
    </source>
</evidence>
<organism evidence="1 2">
    <name type="scientific">Caenorhabditis elegans</name>
    <dbReference type="NCBI Taxonomy" id="6239"/>
    <lineage>
        <taxon>Eukaryota</taxon>
        <taxon>Metazoa</taxon>
        <taxon>Ecdysozoa</taxon>
        <taxon>Nematoda</taxon>
        <taxon>Chromadorea</taxon>
        <taxon>Rhabditida</taxon>
        <taxon>Rhabditina</taxon>
        <taxon>Rhabditomorpha</taxon>
        <taxon>Rhabditoidea</taxon>
        <taxon>Rhabditidae</taxon>
        <taxon>Peloderinae</taxon>
        <taxon>Caenorhabditis</taxon>
    </lineage>
</organism>
<gene>
    <name evidence="1 3" type="ORF">C06B3.16</name>
    <name evidence="1" type="ORF">CELE_C06B3.16</name>
</gene>
<dbReference type="CTD" id="13216349"/>